<dbReference type="InterPro" id="IPR010167">
    <property type="entry name" value="NH2A_AcTrfase"/>
</dbReference>
<dbReference type="SUPFAM" id="SSF55729">
    <property type="entry name" value="Acyl-CoA N-acyltransferases (Nat)"/>
    <property type="match status" value="1"/>
</dbReference>
<dbReference type="PANTHER" id="PTHR30602">
    <property type="entry name" value="AMINO-ACID ACETYLTRANSFERASE"/>
    <property type="match status" value="1"/>
</dbReference>
<dbReference type="EMBL" id="JACATZ010000003">
    <property type="protein sequence ID" value="NWJ48725.1"/>
    <property type="molecule type" value="Genomic_DNA"/>
</dbReference>
<reference evidence="4 5" key="1">
    <citation type="submission" date="2020-06" db="EMBL/GenBank/DDBJ databases">
        <title>Anoxygenic phototrophic Chloroflexota member uses a Type I reaction center.</title>
        <authorList>
            <person name="Tsuji J.M."/>
            <person name="Shaw N.A."/>
            <person name="Nagashima S."/>
            <person name="Venkiteswaran J."/>
            <person name="Schiff S.L."/>
            <person name="Hanada S."/>
            <person name="Tank M."/>
            <person name="Neufeld J.D."/>
        </authorList>
    </citation>
    <scope>NUCLEOTIDE SEQUENCE [LARGE SCALE GENOMIC DNA]</scope>
    <source>
        <strain evidence="4">L227-S17</strain>
    </source>
</reference>
<dbReference type="GO" id="GO:0004042">
    <property type="term" value="F:L-glutamate N-acetyltransferase activity"/>
    <property type="evidence" value="ECO:0007669"/>
    <property type="project" value="InterPro"/>
</dbReference>
<organism evidence="4 5">
    <name type="scientific">Candidatus Chlorohelix allophototropha</name>
    <dbReference type="NCBI Taxonomy" id="3003348"/>
    <lineage>
        <taxon>Bacteria</taxon>
        <taxon>Bacillati</taxon>
        <taxon>Chloroflexota</taxon>
        <taxon>Chloroflexia</taxon>
        <taxon>Candidatus Chloroheliales</taxon>
        <taxon>Candidatus Chloroheliaceae</taxon>
        <taxon>Candidatus Chlorohelix</taxon>
    </lineage>
</organism>
<name>A0A8T7M9D1_9CHLR</name>
<evidence type="ECO:0000256" key="1">
    <source>
        <dbReference type="ARBA" id="ARBA00022679"/>
    </source>
</evidence>
<dbReference type="Pfam" id="PF13508">
    <property type="entry name" value="Acetyltransf_7"/>
    <property type="match status" value="1"/>
</dbReference>
<evidence type="ECO:0000256" key="2">
    <source>
        <dbReference type="ARBA" id="ARBA00023315"/>
    </source>
</evidence>
<dbReference type="AlphaFoldDB" id="A0A8T7M9D1"/>
<dbReference type="InterPro" id="IPR000182">
    <property type="entry name" value="GNAT_dom"/>
</dbReference>
<dbReference type="GO" id="GO:0005737">
    <property type="term" value="C:cytoplasm"/>
    <property type="evidence" value="ECO:0007669"/>
    <property type="project" value="InterPro"/>
</dbReference>
<gene>
    <name evidence="4" type="ORF">HXX08_22940</name>
</gene>
<protein>
    <submittedName>
        <fullName evidence="4">N-acetyltransferase</fullName>
    </submittedName>
</protein>
<dbReference type="InterPro" id="IPR016181">
    <property type="entry name" value="Acyl_CoA_acyltransferase"/>
</dbReference>
<feature type="domain" description="N-acetyltransferase" evidence="3">
    <location>
        <begin position="14"/>
        <end position="150"/>
    </location>
</feature>
<evidence type="ECO:0000313" key="5">
    <source>
        <dbReference type="Proteomes" id="UP000521676"/>
    </source>
</evidence>
<dbReference type="GO" id="GO:0006526">
    <property type="term" value="P:L-arginine biosynthetic process"/>
    <property type="evidence" value="ECO:0007669"/>
    <property type="project" value="InterPro"/>
</dbReference>
<keyword evidence="1" id="KW-0808">Transferase</keyword>
<dbReference type="PROSITE" id="PS51186">
    <property type="entry name" value="GNAT"/>
    <property type="match status" value="1"/>
</dbReference>
<comment type="caution">
    <text evidence="4">The sequence shown here is derived from an EMBL/GenBank/DDBJ whole genome shotgun (WGS) entry which is preliminary data.</text>
</comment>
<evidence type="ECO:0000313" key="4">
    <source>
        <dbReference type="EMBL" id="NWJ48725.1"/>
    </source>
</evidence>
<dbReference type="PANTHER" id="PTHR30602:SF12">
    <property type="entry name" value="AMINO-ACID ACETYLTRANSFERASE NAGS1, CHLOROPLASTIC-RELATED"/>
    <property type="match status" value="1"/>
</dbReference>
<dbReference type="CDD" id="cd04301">
    <property type="entry name" value="NAT_SF"/>
    <property type="match status" value="1"/>
</dbReference>
<dbReference type="Gene3D" id="3.40.630.30">
    <property type="match status" value="1"/>
</dbReference>
<sequence>MNHTSEALGKNGAIVIRRARMKDVPQIFNLVNQMARLKNNLLPRSMSELYEYVRDFIVAADGDKVIGTCSLHIFWEDLAEVRSLAVDVDYQGQRLGEHLMKAIIEDARQLQILRLFTLTTIPVFFERFGFREGTKEQLPQKTWSECFRCPKFTACDETGLLLDLAPGYVGPMPVRALPTLP</sequence>
<proteinExistence type="predicted"/>
<dbReference type="Proteomes" id="UP000521676">
    <property type="component" value="Unassembled WGS sequence"/>
</dbReference>
<evidence type="ECO:0000259" key="3">
    <source>
        <dbReference type="PROSITE" id="PS51186"/>
    </source>
</evidence>
<accession>A0A8T7M9D1</accession>
<dbReference type="NCBIfam" id="NF005840">
    <property type="entry name" value="PRK07757.1"/>
    <property type="match status" value="1"/>
</dbReference>
<keyword evidence="2" id="KW-0012">Acyltransferase</keyword>